<keyword evidence="3" id="KW-1185">Reference proteome</keyword>
<evidence type="ECO:0000256" key="1">
    <source>
        <dbReference type="SAM" id="MobiDB-lite"/>
    </source>
</evidence>
<dbReference type="EMBL" id="CCKQ01016741">
    <property type="protein sequence ID" value="CDW88609.1"/>
    <property type="molecule type" value="Genomic_DNA"/>
</dbReference>
<name>A0A078B2A0_STYLE</name>
<dbReference type="AlphaFoldDB" id="A0A078B2A0"/>
<dbReference type="InParanoid" id="A0A078B2A0"/>
<feature type="compositionally biased region" description="Low complexity" evidence="1">
    <location>
        <begin position="186"/>
        <end position="198"/>
    </location>
</feature>
<dbReference type="SUPFAM" id="SSF50729">
    <property type="entry name" value="PH domain-like"/>
    <property type="match status" value="1"/>
</dbReference>
<evidence type="ECO:0000313" key="3">
    <source>
        <dbReference type="Proteomes" id="UP000039865"/>
    </source>
</evidence>
<accession>A0A078B2A0</accession>
<proteinExistence type="predicted"/>
<dbReference type="InterPro" id="IPR011993">
    <property type="entry name" value="PH-like_dom_sf"/>
</dbReference>
<feature type="region of interest" description="Disordered" evidence="1">
    <location>
        <begin position="186"/>
        <end position="209"/>
    </location>
</feature>
<organism evidence="2 3">
    <name type="scientific">Stylonychia lemnae</name>
    <name type="common">Ciliate</name>
    <dbReference type="NCBI Taxonomy" id="5949"/>
    <lineage>
        <taxon>Eukaryota</taxon>
        <taxon>Sar</taxon>
        <taxon>Alveolata</taxon>
        <taxon>Ciliophora</taxon>
        <taxon>Intramacronucleata</taxon>
        <taxon>Spirotrichea</taxon>
        <taxon>Stichotrichia</taxon>
        <taxon>Sporadotrichida</taxon>
        <taxon>Oxytrichidae</taxon>
        <taxon>Stylonychinae</taxon>
        <taxon>Stylonychia</taxon>
    </lineage>
</organism>
<sequence>MALLEQKANLPLQQQAKESSPDSSISMNSHLIEGYLIKLKSQASRKFFSNYVKRYFILDLQKQTFSYKLSDKLQQDKFVINLKDIIKVHNHSTIGQNDDDKVDKNLLLEWQFDFMIEFIEQQPQLDESQHQDQENSEQSNLISNRQSPIIQSDDKIEPIKIRKMILLSNNEELYLKFVYGLNSKITPPNNNTNIGNNNEVRSDPGQSTNRKIVLGPQNKDQLFSTRQSIIDELDFKGNPLNHSNQFRIKAPPQMLSEGLDVKRKYMGNSSPVNKPIDNNRIQTRMTPDQQYREQIYQIKQIILVNQQNPHIQTLNQNRRLNKNSHNNANAPQVYKELMFMVKSQADQELEEQAIRIYQTIIQQDEVIRDGFFSSCDQSLNYQFGLNEEHKLILLERDSDCEWTLDIEEKGDSNKNDNGDNLNILDGDFSFECFDQGKNCVSSAHVNTLKVKTN</sequence>
<feature type="region of interest" description="Disordered" evidence="1">
    <location>
        <begin position="125"/>
        <end position="147"/>
    </location>
</feature>
<dbReference type="Gene3D" id="2.30.29.30">
    <property type="entry name" value="Pleckstrin-homology domain (PH domain)/Phosphotyrosine-binding domain (PTB)"/>
    <property type="match status" value="1"/>
</dbReference>
<evidence type="ECO:0008006" key="4">
    <source>
        <dbReference type="Google" id="ProtNLM"/>
    </source>
</evidence>
<protein>
    <recommendedName>
        <fullName evidence="4">PH domain-containing protein</fullName>
    </recommendedName>
</protein>
<gene>
    <name evidence="2" type="primary">Contig16574.g17647</name>
    <name evidence="2" type="ORF">STYLEM_17731</name>
</gene>
<feature type="compositionally biased region" description="Polar residues" evidence="1">
    <location>
        <begin position="136"/>
        <end position="147"/>
    </location>
</feature>
<evidence type="ECO:0000313" key="2">
    <source>
        <dbReference type="EMBL" id="CDW88609.1"/>
    </source>
</evidence>
<dbReference type="Proteomes" id="UP000039865">
    <property type="component" value="Unassembled WGS sequence"/>
</dbReference>
<reference evidence="2 3" key="1">
    <citation type="submission" date="2014-06" db="EMBL/GenBank/DDBJ databases">
        <authorList>
            <person name="Swart Estienne"/>
        </authorList>
    </citation>
    <scope>NUCLEOTIDE SEQUENCE [LARGE SCALE GENOMIC DNA]</scope>
    <source>
        <strain evidence="2 3">130c</strain>
    </source>
</reference>